<evidence type="ECO:0000256" key="2">
    <source>
        <dbReference type="ARBA" id="ARBA00006587"/>
    </source>
</evidence>
<keyword evidence="4" id="KW-0217">Developmental protein</keyword>
<protein>
    <recommendedName>
        <fullName evidence="3">Maturin</fullName>
    </recommendedName>
</protein>
<comment type="similarity">
    <text evidence="2">Belongs to the MTURN family.</text>
</comment>
<dbReference type="GO" id="GO:0045654">
    <property type="term" value="P:positive regulation of megakaryocyte differentiation"/>
    <property type="evidence" value="ECO:0007669"/>
    <property type="project" value="TreeGrafter"/>
</dbReference>
<evidence type="ECO:0000256" key="1">
    <source>
        <dbReference type="ARBA" id="ARBA00004496"/>
    </source>
</evidence>
<dbReference type="Proteomes" id="UP001166674">
    <property type="component" value="Unassembled WGS sequence"/>
</dbReference>
<dbReference type="AlphaFoldDB" id="A0AA41MUS8"/>
<evidence type="ECO:0000256" key="3">
    <source>
        <dbReference type="ARBA" id="ARBA00016055"/>
    </source>
</evidence>
<dbReference type="Pfam" id="PF15167">
    <property type="entry name" value="DUF4581"/>
    <property type="match status" value="1"/>
</dbReference>
<dbReference type="PANTHER" id="PTHR32008:SF2">
    <property type="entry name" value="MATURIN"/>
    <property type="match status" value="1"/>
</dbReference>
<evidence type="ECO:0000313" key="6">
    <source>
        <dbReference type="EMBL" id="MBZ3878229.1"/>
    </source>
</evidence>
<reference evidence="6" key="1">
    <citation type="submission" date="2020-03" db="EMBL/GenBank/DDBJ databases">
        <title>Studies in the Genomics of Life Span.</title>
        <authorList>
            <person name="Glass D."/>
        </authorList>
    </citation>
    <scope>NUCLEOTIDE SEQUENCE</scope>
    <source>
        <strain evidence="6">SUZIE</strain>
        <tissue evidence="6">Muscle</tissue>
    </source>
</reference>
<organism evidence="6 7">
    <name type="scientific">Sciurus carolinensis</name>
    <name type="common">Eastern gray squirrel</name>
    <dbReference type="NCBI Taxonomy" id="30640"/>
    <lineage>
        <taxon>Eukaryota</taxon>
        <taxon>Metazoa</taxon>
        <taxon>Chordata</taxon>
        <taxon>Craniata</taxon>
        <taxon>Vertebrata</taxon>
        <taxon>Euteleostomi</taxon>
        <taxon>Mammalia</taxon>
        <taxon>Eutheria</taxon>
        <taxon>Euarchontoglires</taxon>
        <taxon>Glires</taxon>
        <taxon>Rodentia</taxon>
        <taxon>Sciuromorpha</taxon>
        <taxon>Sciuridae</taxon>
        <taxon>Sciurinae</taxon>
        <taxon>Sciurini</taxon>
        <taxon>Sciurus</taxon>
    </lineage>
</organism>
<accession>A0AA41MUS8</accession>
<dbReference type="GO" id="GO:0023051">
    <property type="term" value="P:regulation of signaling"/>
    <property type="evidence" value="ECO:0007669"/>
    <property type="project" value="TreeGrafter"/>
</dbReference>
<evidence type="ECO:0000256" key="5">
    <source>
        <dbReference type="ARBA" id="ARBA00022490"/>
    </source>
</evidence>
<evidence type="ECO:0000256" key="4">
    <source>
        <dbReference type="ARBA" id="ARBA00022473"/>
    </source>
</evidence>
<comment type="caution">
    <text evidence="6">The sequence shown here is derived from an EMBL/GenBank/DDBJ whole genome shotgun (WGS) entry which is preliminary data.</text>
</comment>
<proteinExistence type="inferred from homology"/>
<keyword evidence="5" id="KW-0963">Cytoplasm</keyword>
<evidence type="ECO:0000313" key="7">
    <source>
        <dbReference type="Proteomes" id="UP001166674"/>
    </source>
</evidence>
<dbReference type="GO" id="GO:0005737">
    <property type="term" value="C:cytoplasm"/>
    <property type="evidence" value="ECO:0007669"/>
    <property type="project" value="UniProtKB-SubCell"/>
</dbReference>
<keyword evidence="7" id="KW-1185">Reference proteome</keyword>
<dbReference type="InterPro" id="IPR027892">
    <property type="entry name" value="Maturin"/>
</dbReference>
<name>A0AA41MUS8_SCICA</name>
<dbReference type="PANTHER" id="PTHR32008">
    <property type="entry name" value="MATURIN"/>
    <property type="match status" value="1"/>
</dbReference>
<gene>
    <name evidence="6" type="ORF">SUZIE_146895</name>
</gene>
<comment type="subcellular location">
    <subcellularLocation>
        <location evidence="1">Cytoplasm</location>
    </subcellularLocation>
</comment>
<dbReference type="EMBL" id="JAATJV010318600">
    <property type="protein sequence ID" value="MBZ3878229.1"/>
    <property type="molecule type" value="Genomic_DNA"/>
</dbReference>
<sequence length="101" mass="11748">MDFQQLADCGEMVLQHALRAHRHQGDLAQDGFLRRPWRFLLCAVSGQQLQQQFSSQDYISSCCKKMLYEVLEKVFKSFRPLLGLPDADDDAFEEYSEDVEE</sequence>